<dbReference type="Gramene" id="Pp3c15_15470V3.3">
    <property type="protein sequence ID" value="Pp3c15_15470V3.3"/>
    <property type="gene ID" value="Pp3c15_15470"/>
</dbReference>
<dbReference type="EnsemblPlants" id="Pp3c15_15470V3.5">
    <property type="protein sequence ID" value="Pp3c15_15470V3.5"/>
    <property type="gene ID" value="Pp3c15_15470"/>
</dbReference>
<accession>A0A2K1JDB4</accession>
<evidence type="ECO:0000313" key="2">
    <source>
        <dbReference type="EMBL" id="PNR39516.1"/>
    </source>
</evidence>
<dbReference type="Gramene" id="Pp3c15_15470V3.8">
    <property type="protein sequence ID" value="Pp3c15_15470V3.8"/>
    <property type="gene ID" value="Pp3c15_15470"/>
</dbReference>
<dbReference type="GeneID" id="112292655"/>
<dbReference type="EnsemblPlants" id="Pp3c15_15470V3.2">
    <property type="protein sequence ID" value="Pp3c15_15470V3.2"/>
    <property type="gene ID" value="Pp3c15_15470"/>
</dbReference>
<dbReference type="Gramene" id="Pp3c15_15470V3.4">
    <property type="protein sequence ID" value="Pp3c15_15470V3.4"/>
    <property type="gene ID" value="Pp3c15_15470"/>
</dbReference>
<dbReference type="RefSeq" id="XP_024397134.1">
    <property type="nucleotide sequence ID" value="XM_024541366.2"/>
</dbReference>
<proteinExistence type="predicted"/>
<reference evidence="3" key="3">
    <citation type="submission" date="2020-12" db="UniProtKB">
        <authorList>
            <consortium name="EnsemblPlants"/>
        </authorList>
    </citation>
    <scope>IDENTIFICATION</scope>
</reference>
<dbReference type="RefSeq" id="XP_024397129.1">
    <property type="nucleotide sequence ID" value="XM_024541361.2"/>
</dbReference>
<dbReference type="EnsemblPlants" id="Pp3c15_15470V3.4">
    <property type="protein sequence ID" value="Pp3c15_15470V3.4"/>
    <property type="gene ID" value="Pp3c15_15470"/>
</dbReference>
<dbReference type="Gramene" id="Pp3c15_15470V3.6">
    <property type="protein sequence ID" value="Pp3c15_15470V3.6"/>
    <property type="gene ID" value="Pp3c15_15470"/>
</dbReference>
<keyword evidence="4" id="KW-1185">Reference proteome</keyword>
<dbReference type="OrthoDB" id="581210at2759"/>
<dbReference type="STRING" id="3218.A0A2K1JDB4"/>
<evidence type="ECO:0000313" key="4">
    <source>
        <dbReference type="Proteomes" id="UP000006727"/>
    </source>
</evidence>
<dbReference type="Gramene" id="Pp3c15_15470V3.7">
    <property type="protein sequence ID" value="Pp3c15_15470V3.7"/>
    <property type="gene ID" value="Pp3c15_15470"/>
</dbReference>
<reference evidence="2 4" key="1">
    <citation type="journal article" date="2008" name="Science">
        <title>The Physcomitrella genome reveals evolutionary insights into the conquest of land by plants.</title>
        <authorList>
            <person name="Rensing S."/>
            <person name="Lang D."/>
            <person name="Zimmer A."/>
            <person name="Terry A."/>
            <person name="Salamov A."/>
            <person name="Shapiro H."/>
            <person name="Nishiyama T."/>
            <person name="Perroud P.-F."/>
            <person name="Lindquist E."/>
            <person name="Kamisugi Y."/>
            <person name="Tanahashi T."/>
            <person name="Sakakibara K."/>
            <person name="Fujita T."/>
            <person name="Oishi K."/>
            <person name="Shin-I T."/>
            <person name="Kuroki Y."/>
            <person name="Toyoda A."/>
            <person name="Suzuki Y."/>
            <person name="Hashimoto A."/>
            <person name="Yamaguchi K."/>
            <person name="Sugano A."/>
            <person name="Kohara Y."/>
            <person name="Fujiyama A."/>
            <person name="Anterola A."/>
            <person name="Aoki S."/>
            <person name="Ashton N."/>
            <person name="Barbazuk W.B."/>
            <person name="Barker E."/>
            <person name="Bennetzen J."/>
            <person name="Bezanilla M."/>
            <person name="Blankenship R."/>
            <person name="Cho S.H."/>
            <person name="Dutcher S."/>
            <person name="Estelle M."/>
            <person name="Fawcett J.A."/>
            <person name="Gundlach H."/>
            <person name="Hanada K."/>
            <person name="Heyl A."/>
            <person name="Hicks K.A."/>
            <person name="Hugh J."/>
            <person name="Lohr M."/>
            <person name="Mayer K."/>
            <person name="Melkozernov A."/>
            <person name="Murata T."/>
            <person name="Nelson D."/>
            <person name="Pils B."/>
            <person name="Prigge M."/>
            <person name="Reiss B."/>
            <person name="Renner T."/>
            <person name="Rombauts S."/>
            <person name="Rushton P."/>
            <person name="Sanderfoot A."/>
            <person name="Schween G."/>
            <person name="Shiu S.-H."/>
            <person name="Stueber K."/>
            <person name="Theodoulou F.L."/>
            <person name="Tu H."/>
            <person name="Van de Peer Y."/>
            <person name="Verrier P.J."/>
            <person name="Waters E."/>
            <person name="Wood A."/>
            <person name="Yang L."/>
            <person name="Cove D."/>
            <person name="Cuming A."/>
            <person name="Hasebe M."/>
            <person name="Lucas S."/>
            <person name="Mishler D.B."/>
            <person name="Reski R."/>
            <person name="Grigoriev I."/>
            <person name="Quatrano R.S."/>
            <person name="Boore J.L."/>
        </authorList>
    </citation>
    <scope>NUCLEOTIDE SEQUENCE [LARGE SCALE GENOMIC DNA]</scope>
    <source>
        <strain evidence="3 4">cv. Gransden 2004</strain>
    </source>
</reference>
<evidence type="ECO:0000313" key="3">
    <source>
        <dbReference type="EnsemblPlants" id="Pp3c15_15470V3.1"/>
    </source>
</evidence>
<dbReference type="EnsemblPlants" id="Pp3c15_15470V3.1">
    <property type="protein sequence ID" value="Pp3c15_15470V3.1"/>
    <property type="gene ID" value="Pp3c15_15470"/>
</dbReference>
<dbReference type="RefSeq" id="XP_024397127.1">
    <property type="nucleotide sequence ID" value="XM_024541359.2"/>
</dbReference>
<dbReference type="RefSeq" id="XP_024397133.1">
    <property type="nucleotide sequence ID" value="XM_024541365.2"/>
</dbReference>
<gene>
    <name evidence="3" type="primary">LOC112292655</name>
    <name evidence="2" type="ORF">PHYPA_019794</name>
</gene>
<dbReference type="PANTHER" id="PTHR34206:SF1">
    <property type="entry name" value="OS10G0390701 PROTEIN"/>
    <property type="match status" value="1"/>
</dbReference>
<reference evidence="2 4" key="2">
    <citation type="journal article" date="2018" name="Plant J.">
        <title>The Physcomitrella patens chromosome-scale assembly reveals moss genome structure and evolution.</title>
        <authorList>
            <person name="Lang D."/>
            <person name="Ullrich K.K."/>
            <person name="Murat F."/>
            <person name="Fuchs J."/>
            <person name="Jenkins J."/>
            <person name="Haas F.B."/>
            <person name="Piednoel M."/>
            <person name="Gundlach H."/>
            <person name="Van Bel M."/>
            <person name="Meyberg R."/>
            <person name="Vives C."/>
            <person name="Morata J."/>
            <person name="Symeonidi A."/>
            <person name="Hiss M."/>
            <person name="Muchero W."/>
            <person name="Kamisugi Y."/>
            <person name="Saleh O."/>
            <person name="Blanc G."/>
            <person name="Decker E.L."/>
            <person name="van Gessel N."/>
            <person name="Grimwood J."/>
            <person name="Hayes R.D."/>
            <person name="Graham S.W."/>
            <person name="Gunter L.E."/>
            <person name="McDaniel S.F."/>
            <person name="Hoernstein S.N.W."/>
            <person name="Larsson A."/>
            <person name="Li F.W."/>
            <person name="Perroud P.F."/>
            <person name="Phillips J."/>
            <person name="Ranjan P."/>
            <person name="Rokshar D.S."/>
            <person name="Rothfels C.J."/>
            <person name="Schneider L."/>
            <person name="Shu S."/>
            <person name="Stevenson D.W."/>
            <person name="Thummler F."/>
            <person name="Tillich M."/>
            <person name="Villarreal Aguilar J.C."/>
            <person name="Widiez T."/>
            <person name="Wong G.K."/>
            <person name="Wymore A."/>
            <person name="Zhang Y."/>
            <person name="Zimmer A.D."/>
            <person name="Quatrano R.S."/>
            <person name="Mayer K.F.X."/>
            <person name="Goodstein D."/>
            <person name="Casacuberta J.M."/>
            <person name="Vandepoele K."/>
            <person name="Reski R."/>
            <person name="Cuming A.C."/>
            <person name="Tuskan G.A."/>
            <person name="Maumus F."/>
            <person name="Salse J."/>
            <person name="Schmutz J."/>
            <person name="Rensing S.A."/>
        </authorList>
    </citation>
    <scope>NUCLEOTIDE SEQUENCE [LARGE SCALE GENOMIC DNA]</scope>
    <source>
        <strain evidence="3 4">cv. Gransden 2004</strain>
    </source>
</reference>
<dbReference type="AlphaFoldDB" id="A0A2K1JDB4"/>
<dbReference type="EnsemblPlants" id="Pp3c15_15470V3.8">
    <property type="protein sequence ID" value="Pp3c15_15470V3.8"/>
    <property type="gene ID" value="Pp3c15_15470"/>
</dbReference>
<dbReference type="Proteomes" id="UP000006727">
    <property type="component" value="Chromosome 15"/>
</dbReference>
<dbReference type="RefSeq" id="XP_024397130.1">
    <property type="nucleotide sequence ID" value="XM_024541362.2"/>
</dbReference>
<dbReference type="PaxDb" id="3218-PP1S104_16V6.1"/>
<feature type="compositionally biased region" description="Basic and acidic residues" evidence="1">
    <location>
        <begin position="42"/>
        <end position="60"/>
    </location>
</feature>
<dbReference type="RefSeq" id="XP_024397131.1">
    <property type="nucleotide sequence ID" value="XM_024541363.2"/>
</dbReference>
<feature type="region of interest" description="Disordered" evidence="1">
    <location>
        <begin position="41"/>
        <end position="60"/>
    </location>
</feature>
<dbReference type="Gramene" id="Pp3c15_15470V3.2">
    <property type="protein sequence ID" value="Pp3c15_15470V3.2"/>
    <property type="gene ID" value="Pp3c15_15470"/>
</dbReference>
<sequence>MALLQRCLPQYSSPILLTSKSIVKSSPSQCRPSLNCRASAGRNEHLRASHDEEFTSKPPRVFKDESNGIVCYVNEDGEITCEGWDEGPHFIPEPEKGYTMRKRITARPPTARGEGETIGFKASGAKMEESIREGTAEASFNSSEL</sequence>
<dbReference type="RefSeq" id="XP_024397128.1">
    <property type="nucleotide sequence ID" value="XM_024541360.2"/>
</dbReference>
<feature type="compositionally biased region" description="Basic and acidic residues" evidence="1">
    <location>
        <begin position="126"/>
        <end position="135"/>
    </location>
</feature>
<dbReference type="Gramene" id="Pp3c15_15470V3.5">
    <property type="protein sequence ID" value="Pp3c15_15470V3.5"/>
    <property type="gene ID" value="Pp3c15_15470"/>
</dbReference>
<dbReference type="EnsemblPlants" id="Pp3c15_15470V3.3">
    <property type="protein sequence ID" value="Pp3c15_15470V3.3"/>
    <property type="gene ID" value="Pp3c15_15470"/>
</dbReference>
<dbReference type="EnsemblPlants" id="Pp3c15_15470V3.7">
    <property type="protein sequence ID" value="Pp3c15_15470V3.7"/>
    <property type="gene ID" value="Pp3c15_15470"/>
</dbReference>
<dbReference type="PANTHER" id="PTHR34206">
    <property type="entry name" value="OS06G0193300 PROTEIN"/>
    <property type="match status" value="1"/>
</dbReference>
<protein>
    <submittedName>
        <fullName evidence="2 3">Uncharacterized protein</fullName>
    </submittedName>
</protein>
<name>A0A2K1JDB4_PHYPA</name>
<dbReference type="EnsemblPlants" id="Pp3c15_15470V3.6">
    <property type="protein sequence ID" value="Pp3c15_15470V3.6"/>
    <property type="gene ID" value="Pp3c15_15470"/>
</dbReference>
<dbReference type="EMBL" id="ABEU02000015">
    <property type="protein sequence ID" value="PNR39516.1"/>
    <property type="molecule type" value="Genomic_DNA"/>
</dbReference>
<evidence type="ECO:0000256" key="1">
    <source>
        <dbReference type="SAM" id="MobiDB-lite"/>
    </source>
</evidence>
<organism evidence="2">
    <name type="scientific">Physcomitrium patens</name>
    <name type="common">Spreading-leaved earth moss</name>
    <name type="synonym">Physcomitrella patens</name>
    <dbReference type="NCBI Taxonomy" id="3218"/>
    <lineage>
        <taxon>Eukaryota</taxon>
        <taxon>Viridiplantae</taxon>
        <taxon>Streptophyta</taxon>
        <taxon>Embryophyta</taxon>
        <taxon>Bryophyta</taxon>
        <taxon>Bryophytina</taxon>
        <taxon>Bryopsida</taxon>
        <taxon>Funariidae</taxon>
        <taxon>Funariales</taxon>
        <taxon>Funariaceae</taxon>
        <taxon>Physcomitrium</taxon>
    </lineage>
</organism>
<feature type="region of interest" description="Disordered" evidence="1">
    <location>
        <begin position="106"/>
        <end position="145"/>
    </location>
</feature>
<dbReference type="Gramene" id="Pp3c15_15470V3.1">
    <property type="protein sequence ID" value="Pp3c15_15470V3.1"/>
    <property type="gene ID" value="Pp3c15_15470"/>
</dbReference>